<evidence type="ECO:0000256" key="2">
    <source>
        <dbReference type="SAM" id="MobiDB-lite"/>
    </source>
</evidence>
<keyword evidence="4" id="KW-0378">Hydrolase</keyword>
<sequence>MADVLPITGSVAIPLAEIELRTTRSSGPGGQHANVTDSRVEASFDVAASATLSDGQKARVIAKAGPTIRAVAQDARSQLRNREVALERLAGKLRDALHVDRPRRPTKPSRRAKAKRVDAKKQVGERKRGRQRPRLDD</sequence>
<feature type="compositionally biased region" description="Basic residues" evidence="2">
    <location>
        <begin position="104"/>
        <end position="114"/>
    </location>
</feature>
<dbReference type="GO" id="GO:0004045">
    <property type="term" value="F:peptidyl-tRNA hydrolase activity"/>
    <property type="evidence" value="ECO:0007669"/>
    <property type="project" value="UniProtKB-EC"/>
</dbReference>
<feature type="region of interest" description="Disordered" evidence="2">
    <location>
        <begin position="96"/>
        <end position="137"/>
    </location>
</feature>
<protein>
    <submittedName>
        <fullName evidence="4">Aminoacyl-tRNA hydrolase</fullName>
        <ecNumber evidence="4">3.1.1.29</ecNumber>
    </submittedName>
</protein>
<comment type="similarity">
    <text evidence="1">Belongs to the prokaryotic/mitochondrial release factor family.</text>
</comment>
<evidence type="ECO:0000313" key="5">
    <source>
        <dbReference type="Proteomes" id="UP001056035"/>
    </source>
</evidence>
<dbReference type="InterPro" id="IPR045853">
    <property type="entry name" value="Pep_chain_release_fac_I_sf"/>
</dbReference>
<dbReference type="InterPro" id="IPR000352">
    <property type="entry name" value="Pep_chain_release_fac_I"/>
</dbReference>
<dbReference type="EC" id="3.1.1.29" evidence="4"/>
<proteinExistence type="inferred from homology"/>
<feature type="compositionally biased region" description="Basic and acidic residues" evidence="2">
    <location>
        <begin position="115"/>
        <end position="126"/>
    </location>
</feature>
<evidence type="ECO:0000313" key="4">
    <source>
        <dbReference type="EMBL" id="UTI66396.1"/>
    </source>
</evidence>
<dbReference type="PANTHER" id="PTHR47814:SF1">
    <property type="entry name" value="PEPTIDYL-TRNA HYDROLASE ARFB"/>
    <property type="match status" value="1"/>
</dbReference>
<evidence type="ECO:0000256" key="1">
    <source>
        <dbReference type="ARBA" id="ARBA00010835"/>
    </source>
</evidence>
<organism evidence="4 5">
    <name type="scientific">Paraconexibacter antarcticus</name>
    <dbReference type="NCBI Taxonomy" id="2949664"/>
    <lineage>
        <taxon>Bacteria</taxon>
        <taxon>Bacillati</taxon>
        <taxon>Actinomycetota</taxon>
        <taxon>Thermoleophilia</taxon>
        <taxon>Solirubrobacterales</taxon>
        <taxon>Paraconexibacteraceae</taxon>
        <taxon>Paraconexibacter</taxon>
    </lineage>
</organism>
<dbReference type="SUPFAM" id="SSF75620">
    <property type="entry name" value="Release factor"/>
    <property type="match status" value="1"/>
</dbReference>
<gene>
    <name evidence="4" type="primary">arfB</name>
    <name evidence="4" type="ORF">NBH00_09345</name>
</gene>
<dbReference type="Proteomes" id="UP001056035">
    <property type="component" value="Chromosome"/>
</dbReference>
<dbReference type="PANTHER" id="PTHR47814">
    <property type="entry name" value="PEPTIDYL-TRNA HYDROLASE ARFB"/>
    <property type="match status" value="1"/>
</dbReference>
<dbReference type="Gene3D" id="3.30.160.20">
    <property type="match status" value="1"/>
</dbReference>
<feature type="compositionally biased region" description="Basic residues" evidence="2">
    <location>
        <begin position="127"/>
        <end position="137"/>
    </location>
</feature>
<keyword evidence="5" id="KW-1185">Reference proteome</keyword>
<evidence type="ECO:0000259" key="3">
    <source>
        <dbReference type="Pfam" id="PF00472"/>
    </source>
</evidence>
<feature type="domain" description="Prokaryotic-type class I peptide chain release factors" evidence="3">
    <location>
        <begin position="11"/>
        <end position="121"/>
    </location>
</feature>
<dbReference type="RefSeq" id="WP_254573067.1">
    <property type="nucleotide sequence ID" value="NZ_CP098502.1"/>
</dbReference>
<reference evidence="4 5" key="1">
    <citation type="submission" date="2022-06" db="EMBL/GenBank/DDBJ databases">
        <title>Paraconexibacter antarcticus.</title>
        <authorList>
            <person name="Kim C.S."/>
        </authorList>
    </citation>
    <scope>NUCLEOTIDE SEQUENCE [LARGE SCALE GENOMIC DNA]</scope>
    <source>
        <strain evidence="4 5">02-257</strain>
    </source>
</reference>
<dbReference type="EMBL" id="CP098502">
    <property type="protein sequence ID" value="UTI66396.1"/>
    <property type="molecule type" value="Genomic_DNA"/>
</dbReference>
<dbReference type="Pfam" id="PF00472">
    <property type="entry name" value="RF-1"/>
    <property type="match status" value="1"/>
</dbReference>
<dbReference type="NCBIfam" id="NF006718">
    <property type="entry name" value="PRK09256.1"/>
    <property type="match status" value="1"/>
</dbReference>
<accession>A0ABY5DWL4</accession>
<name>A0ABY5DWL4_9ACTN</name>